<comment type="similarity">
    <text evidence="1">Belongs to the alpha-carbonic anhydrase family.</text>
</comment>
<evidence type="ECO:0000256" key="1">
    <source>
        <dbReference type="ARBA" id="ARBA00010718"/>
    </source>
</evidence>
<dbReference type="PANTHER" id="PTHR18952:SF208">
    <property type="entry name" value="CARBONIC ANHYDRASE XA-RELATED"/>
    <property type="match status" value="1"/>
</dbReference>
<sequence>MKFALDRVLVSPARSILLAVLLSLLVPLQISSEGNSRNGRQTGEVNTYPWTFDNDLFGGPDFWGLVNKEWRMCRVGQMQSPINIDPAKLLFDPHLSKLNIARYPVEASFRNTGQLPVITLLNHLSDSTNISKSPSKQKDHTVNISGGPTTPYSYNLHQVMFHFGQSRTPQLVREGIPGGGGSEHTVDQVRFPAEVQLLAYNSDLYDNFTEAMSQPRGLLAIAVIVDIGETSNTELRRLTVASQSITYKERETRLKKFHPANLLPKTDHYVTYEGSLTYPAEDLSIWNNLQQTKQEKLASFSSSASNNPVYMSFNYRPLKPLNNRLLRTNINVQYKSRTSASTCPSNIYLDMGYRSNPEGQRHWKAGGIVQPNGPLQPLQLQFLKVVVSKDICWMVKQ</sequence>
<feature type="signal peptide" evidence="2">
    <location>
        <begin position="1"/>
        <end position="32"/>
    </location>
</feature>
<accession>A0A915DSX2</accession>
<keyword evidence="4" id="KW-1185">Reference proteome</keyword>
<dbReference type="GO" id="GO:0004089">
    <property type="term" value="F:carbonate dehydratase activity"/>
    <property type="evidence" value="ECO:0007669"/>
    <property type="project" value="InterPro"/>
</dbReference>
<evidence type="ECO:0000313" key="5">
    <source>
        <dbReference type="WBParaSite" id="jg23311"/>
    </source>
</evidence>
<evidence type="ECO:0000256" key="2">
    <source>
        <dbReference type="SAM" id="SignalP"/>
    </source>
</evidence>
<dbReference type="InterPro" id="IPR023561">
    <property type="entry name" value="Carbonic_anhydrase_a-class"/>
</dbReference>
<proteinExistence type="inferred from homology"/>
<dbReference type="AlphaFoldDB" id="A0A915DSX2"/>
<feature type="domain" description="Alpha-carbonic anhydrase" evidence="3">
    <location>
        <begin position="48"/>
        <end position="330"/>
    </location>
</feature>
<dbReference type="GO" id="GO:0008270">
    <property type="term" value="F:zinc ion binding"/>
    <property type="evidence" value="ECO:0007669"/>
    <property type="project" value="InterPro"/>
</dbReference>
<reference evidence="5" key="1">
    <citation type="submission" date="2022-11" db="UniProtKB">
        <authorList>
            <consortium name="WormBaseParasite"/>
        </authorList>
    </citation>
    <scope>IDENTIFICATION</scope>
</reference>
<dbReference type="Pfam" id="PF00194">
    <property type="entry name" value="Carb_anhydrase"/>
    <property type="match status" value="1"/>
</dbReference>
<dbReference type="GO" id="GO:0006730">
    <property type="term" value="P:one-carbon metabolic process"/>
    <property type="evidence" value="ECO:0007669"/>
    <property type="project" value="TreeGrafter"/>
</dbReference>
<protein>
    <submittedName>
        <fullName evidence="5">Alpha-carbonic anhydrase domain-containing protein</fullName>
    </submittedName>
</protein>
<organism evidence="4 5">
    <name type="scientific">Ditylenchus dipsaci</name>
    <dbReference type="NCBI Taxonomy" id="166011"/>
    <lineage>
        <taxon>Eukaryota</taxon>
        <taxon>Metazoa</taxon>
        <taxon>Ecdysozoa</taxon>
        <taxon>Nematoda</taxon>
        <taxon>Chromadorea</taxon>
        <taxon>Rhabditida</taxon>
        <taxon>Tylenchina</taxon>
        <taxon>Tylenchomorpha</taxon>
        <taxon>Sphaerularioidea</taxon>
        <taxon>Anguinidae</taxon>
        <taxon>Anguininae</taxon>
        <taxon>Ditylenchus</taxon>
    </lineage>
</organism>
<dbReference type="InterPro" id="IPR036398">
    <property type="entry name" value="CA_dom_sf"/>
</dbReference>
<dbReference type="PANTHER" id="PTHR18952">
    <property type="entry name" value="CARBONIC ANHYDRASE"/>
    <property type="match status" value="1"/>
</dbReference>
<dbReference type="SUPFAM" id="SSF51069">
    <property type="entry name" value="Carbonic anhydrase"/>
    <property type="match status" value="1"/>
</dbReference>
<dbReference type="PROSITE" id="PS51144">
    <property type="entry name" value="ALPHA_CA_2"/>
    <property type="match status" value="1"/>
</dbReference>
<feature type="chain" id="PRO_5037046992" evidence="2">
    <location>
        <begin position="33"/>
        <end position="397"/>
    </location>
</feature>
<evidence type="ECO:0000259" key="3">
    <source>
        <dbReference type="PROSITE" id="PS51144"/>
    </source>
</evidence>
<evidence type="ECO:0000313" key="4">
    <source>
        <dbReference type="Proteomes" id="UP000887574"/>
    </source>
</evidence>
<dbReference type="InterPro" id="IPR001148">
    <property type="entry name" value="CA_dom"/>
</dbReference>
<dbReference type="Gene3D" id="3.10.200.10">
    <property type="entry name" value="Alpha carbonic anhydrase"/>
    <property type="match status" value="1"/>
</dbReference>
<dbReference type="WBParaSite" id="jg23311">
    <property type="protein sequence ID" value="jg23311"/>
    <property type="gene ID" value="jg23311"/>
</dbReference>
<name>A0A915DSX2_9BILA</name>
<dbReference type="Proteomes" id="UP000887574">
    <property type="component" value="Unplaced"/>
</dbReference>
<keyword evidence="2" id="KW-0732">Signal</keyword>
<dbReference type="SMART" id="SM01057">
    <property type="entry name" value="Carb_anhydrase"/>
    <property type="match status" value="1"/>
</dbReference>